<evidence type="ECO:0000259" key="10">
    <source>
        <dbReference type="Pfam" id="PF21694"/>
    </source>
</evidence>
<organism evidence="11 12">
    <name type="scientific">Eubacterium album</name>
    <dbReference type="NCBI Taxonomy" id="2978477"/>
    <lineage>
        <taxon>Bacteria</taxon>
        <taxon>Bacillati</taxon>
        <taxon>Bacillota</taxon>
        <taxon>Clostridia</taxon>
        <taxon>Eubacteriales</taxon>
        <taxon>Eubacteriaceae</taxon>
        <taxon>Eubacterium</taxon>
    </lineage>
</organism>
<accession>A0ABT2LZ47</accession>
<dbReference type="Gene3D" id="1.10.8.60">
    <property type="match status" value="1"/>
</dbReference>
<dbReference type="SUPFAM" id="SSF48019">
    <property type="entry name" value="post-AAA+ oligomerization domain-like"/>
    <property type="match status" value="1"/>
</dbReference>
<dbReference type="InterPro" id="IPR027417">
    <property type="entry name" value="P-loop_NTPase"/>
</dbReference>
<dbReference type="GO" id="GO:0003887">
    <property type="term" value="F:DNA-directed DNA polymerase activity"/>
    <property type="evidence" value="ECO:0007669"/>
    <property type="project" value="UniProtKB-EC"/>
</dbReference>
<dbReference type="InterPro" id="IPR048466">
    <property type="entry name" value="DNA_pol3_delta-like_C"/>
</dbReference>
<dbReference type="Proteomes" id="UP001431199">
    <property type="component" value="Unassembled WGS sequence"/>
</dbReference>
<reference evidence="11" key="1">
    <citation type="submission" date="2022-09" db="EMBL/GenBank/DDBJ databases">
        <title>Eubacterium sp. LFL-14 isolated from human feces.</title>
        <authorList>
            <person name="Liu F."/>
        </authorList>
    </citation>
    <scope>NUCLEOTIDE SEQUENCE</scope>
    <source>
        <strain evidence="11">LFL-14</strain>
    </source>
</reference>
<sequence length="332" mass="37687">MKTLSEDIKTGKFKRVYLLCGEEEYLVKNYKNQLIQAINGGDTMNSNFYEGKGLNVKEIIDVAETMPFMAEYRLVVLEDTEMFKSGGDELAEYVKSIPESTIMLFVESNIDKRSKLYKAVKASGYICEMTSQTEGDLSVWAARLFANAGKRITKANMMYLLQKVGTDMETLSTEIEKLICYCMKTDVVDKDAIDAVCVTQMSVKIFDMIDAISTKNQKKTLDSYYELIAAKEPPMRILYMITRQFNLMLQAKDLSNQGMGKNDVAKAMGVQAFIAGKSIQQARNFQMRELKDGLAESIKTEQLIKRGAMDENIGVEMLLIKYSKKEEKKKRI</sequence>
<dbReference type="RefSeq" id="WP_117909868.1">
    <property type="nucleotide sequence ID" value="NZ_JAODBU010000004.1"/>
</dbReference>
<evidence type="ECO:0000256" key="4">
    <source>
        <dbReference type="ARBA" id="ARBA00022695"/>
    </source>
</evidence>
<feature type="domain" description="DNA polymerase III delta N-terminal" evidence="9">
    <location>
        <begin position="17"/>
        <end position="126"/>
    </location>
</feature>
<protein>
    <recommendedName>
        <fullName evidence="2">DNA polymerase III subunit delta</fullName>
        <ecNumber evidence="1">2.7.7.7</ecNumber>
    </recommendedName>
</protein>
<feature type="domain" description="DNA polymerase III delta subunit-like C-terminal" evidence="10">
    <location>
        <begin position="204"/>
        <end position="322"/>
    </location>
</feature>
<name>A0ABT2LZ47_9FIRM</name>
<dbReference type="InterPro" id="IPR010372">
    <property type="entry name" value="DNA_pol3_delta_N"/>
</dbReference>
<comment type="caution">
    <text evidence="11">The sequence shown here is derived from an EMBL/GenBank/DDBJ whole genome shotgun (WGS) entry which is preliminary data.</text>
</comment>
<evidence type="ECO:0000256" key="8">
    <source>
        <dbReference type="ARBA" id="ARBA00049244"/>
    </source>
</evidence>
<keyword evidence="3 11" id="KW-0808">Transferase</keyword>
<dbReference type="Pfam" id="PF06144">
    <property type="entry name" value="DNA_pol3_delta"/>
    <property type="match status" value="1"/>
</dbReference>
<keyword evidence="6" id="KW-0239">DNA-directed DNA polymerase</keyword>
<dbReference type="NCBIfam" id="TIGR01128">
    <property type="entry name" value="holA"/>
    <property type="match status" value="1"/>
</dbReference>
<dbReference type="PANTHER" id="PTHR34388:SF1">
    <property type="entry name" value="DNA POLYMERASE III SUBUNIT DELTA"/>
    <property type="match status" value="1"/>
</dbReference>
<evidence type="ECO:0000313" key="12">
    <source>
        <dbReference type="Proteomes" id="UP001431199"/>
    </source>
</evidence>
<keyword evidence="4 11" id="KW-0548">Nucleotidyltransferase</keyword>
<evidence type="ECO:0000256" key="6">
    <source>
        <dbReference type="ARBA" id="ARBA00022932"/>
    </source>
</evidence>
<dbReference type="SUPFAM" id="SSF52540">
    <property type="entry name" value="P-loop containing nucleoside triphosphate hydrolases"/>
    <property type="match status" value="1"/>
</dbReference>
<evidence type="ECO:0000256" key="2">
    <source>
        <dbReference type="ARBA" id="ARBA00017703"/>
    </source>
</evidence>
<evidence type="ECO:0000256" key="5">
    <source>
        <dbReference type="ARBA" id="ARBA00022705"/>
    </source>
</evidence>
<dbReference type="InterPro" id="IPR005790">
    <property type="entry name" value="DNA_polIII_delta"/>
</dbReference>
<evidence type="ECO:0000259" key="9">
    <source>
        <dbReference type="Pfam" id="PF06144"/>
    </source>
</evidence>
<proteinExistence type="inferred from homology"/>
<dbReference type="EC" id="2.7.7.7" evidence="1"/>
<dbReference type="PANTHER" id="PTHR34388">
    <property type="entry name" value="DNA POLYMERASE III SUBUNIT DELTA"/>
    <property type="match status" value="1"/>
</dbReference>
<dbReference type="Gene3D" id="1.20.272.10">
    <property type="match status" value="1"/>
</dbReference>
<keyword evidence="12" id="KW-1185">Reference proteome</keyword>
<evidence type="ECO:0000256" key="7">
    <source>
        <dbReference type="ARBA" id="ARBA00034754"/>
    </source>
</evidence>
<evidence type="ECO:0000256" key="1">
    <source>
        <dbReference type="ARBA" id="ARBA00012417"/>
    </source>
</evidence>
<gene>
    <name evidence="11" type="primary">holA</name>
    <name evidence="11" type="ORF">N5B56_05595</name>
</gene>
<evidence type="ECO:0000313" key="11">
    <source>
        <dbReference type="EMBL" id="MCT7398560.1"/>
    </source>
</evidence>
<keyword evidence="5" id="KW-0235">DNA replication</keyword>
<dbReference type="InterPro" id="IPR008921">
    <property type="entry name" value="DNA_pol3_clamp-load_cplx_C"/>
</dbReference>
<comment type="catalytic activity">
    <reaction evidence="8">
        <text>DNA(n) + a 2'-deoxyribonucleoside 5'-triphosphate = DNA(n+1) + diphosphate</text>
        <dbReference type="Rhea" id="RHEA:22508"/>
        <dbReference type="Rhea" id="RHEA-COMP:17339"/>
        <dbReference type="Rhea" id="RHEA-COMP:17340"/>
        <dbReference type="ChEBI" id="CHEBI:33019"/>
        <dbReference type="ChEBI" id="CHEBI:61560"/>
        <dbReference type="ChEBI" id="CHEBI:173112"/>
        <dbReference type="EC" id="2.7.7.7"/>
    </reaction>
</comment>
<dbReference type="Pfam" id="PF21694">
    <property type="entry name" value="DNA_pol3_delta_C"/>
    <property type="match status" value="1"/>
</dbReference>
<evidence type="ECO:0000256" key="3">
    <source>
        <dbReference type="ARBA" id="ARBA00022679"/>
    </source>
</evidence>
<dbReference type="Gene3D" id="3.40.50.300">
    <property type="entry name" value="P-loop containing nucleotide triphosphate hydrolases"/>
    <property type="match status" value="1"/>
</dbReference>
<dbReference type="EMBL" id="JAODBU010000004">
    <property type="protein sequence ID" value="MCT7398560.1"/>
    <property type="molecule type" value="Genomic_DNA"/>
</dbReference>
<comment type="similarity">
    <text evidence="7">Belongs to the DNA polymerase HolA subunit family.</text>
</comment>